<comment type="caution">
    <text evidence="1">The sequence shown here is derived from an EMBL/GenBank/DDBJ whole genome shotgun (WGS) entry which is preliminary data.</text>
</comment>
<organism evidence="1 2">
    <name type="scientific">Caerostris extrusa</name>
    <name type="common">Bark spider</name>
    <name type="synonym">Caerostris bankana</name>
    <dbReference type="NCBI Taxonomy" id="172846"/>
    <lineage>
        <taxon>Eukaryota</taxon>
        <taxon>Metazoa</taxon>
        <taxon>Ecdysozoa</taxon>
        <taxon>Arthropoda</taxon>
        <taxon>Chelicerata</taxon>
        <taxon>Arachnida</taxon>
        <taxon>Araneae</taxon>
        <taxon>Araneomorphae</taxon>
        <taxon>Entelegynae</taxon>
        <taxon>Araneoidea</taxon>
        <taxon>Araneidae</taxon>
        <taxon>Caerostris</taxon>
    </lineage>
</organism>
<dbReference type="Proteomes" id="UP001054945">
    <property type="component" value="Unassembled WGS sequence"/>
</dbReference>
<keyword evidence="2" id="KW-1185">Reference proteome</keyword>
<dbReference type="EMBL" id="BPLR01005601">
    <property type="protein sequence ID" value="GIY03595.1"/>
    <property type="molecule type" value="Genomic_DNA"/>
</dbReference>
<reference evidence="1 2" key="1">
    <citation type="submission" date="2021-06" db="EMBL/GenBank/DDBJ databases">
        <title>Caerostris extrusa draft genome.</title>
        <authorList>
            <person name="Kono N."/>
            <person name="Arakawa K."/>
        </authorList>
    </citation>
    <scope>NUCLEOTIDE SEQUENCE [LARGE SCALE GENOMIC DNA]</scope>
</reference>
<protein>
    <submittedName>
        <fullName evidence="1">Zinc finger protein SNAI2</fullName>
    </submittedName>
</protein>
<evidence type="ECO:0000313" key="2">
    <source>
        <dbReference type="Proteomes" id="UP001054945"/>
    </source>
</evidence>
<proteinExistence type="predicted"/>
<gene>
    <name evidence="1" type="primary">Snai2</name>
    <name evidence="1" type="ORF">CEXT_262881</name>
</gene>
<sequence length="95" mass="10867">MPRAFLIKKKQQCAKSGISLSRTVWTDDESNDADDMDSSRYQPGFAPLTVVTSDVKAYDLSMKPKNYDENSNDRRTEIKYLSKTHAQPFNIHLPL</sequence>
<name>A0AAV4Q3M6_CAEEX</name>
<accession>A0AAV4Q3M6</accession>
<evidence type="ECO:0000313" key="1">
    <source>
        <dbReference type="EMBL" id="GIY03595.1"/>
    </source>
</evidence>
<dbReference type="AlphaFoldDB" id="A0AAV4Q3M6"/>